<reference evidence="3 4" key="2">
    <citation type="journal article" date="2017" name="Nature">
        <title>The Apostasia genome and the evolution of orchids.</title>
        <authorList>
            <person name="Zhang G.Q."/>
            <person name="Liu K.W."/>
            <person name="Li Z."/>
            <person name="Lohaus R."/>
            <person name="Hsiao Y.Y."/>
            <person name="Niu S.C."/>
            <person name="Wang J.Y."/>
            <person name="Lin Y.C."/>
            <person name="Xu Q."/>
            <person name="Chen L.J."/>
            <person name="Yoshida K."/>
            <person name="Fujiwara S."/>
            <person name="Wang Z.W."/>
            <person name="Zhang Y.Q."/>
            <person name="Mitsuda N."/>
            <person name="Wang M."/>
            <person name="Liu G.H."/>
            <person name="Pecoraro L."/>
            <person name="Huang H.X."/>
            <person name="Xiao X.J."/>
            <person name="Lin M."/>
            <person name="Wu X.Y."/>
            <person name="Wu W.L."/>
            <person name="Chen Y.Y."/>
            <person name="Chang S.B."/>
            <person name="Sakamoto S."/>
            <person name="Ohme-Takagi M."/>
            <person name="Yagi M."/>
            <person name="Zeng S.J."/>
            <person name="Shen C.Y."/>
            <person name="Yeh C.M."/>
            <person name="Luo Y.B."/>
            <person name="Tsai W.C."/>
            <person name="Van de Peer Y."/>
            <person name="Liu Z.J."/>
        </authorList>
    </citation>
    <scope>NUCLEOTIDE SEQUENCE [LARGE SCALE GENOMIC DNA]</scope>
    <source>
        <tissue evidence="3">The whole plant</tissue>
    </source>
</reference>
<dbReference type="Proteomes" id="UP000233837">
    <property type="component" value="Unassembled WGS sequence"/>
</dbReference>
<keyword evidence="2" id="KW-0472">Membrane</keyword>
<dbReference type="EMBL" id="KZ502789">
    <property type="protein sequence ID" value="PKU73076.1"/>
    <property type="molecule type" value="Genomic_DNA"/>
</dbReference>
<organism evidence="3 4">
    <name type="scientific">Dendrobium catenatum</name>
    <dbReference type="NCBI Taxonomy" id="906689"/>
    <lineage>
        <taxon>Eukaryota</taxon>
        <taxon>Viridiplantae</taxon>
        <taxon>Streptophyta</taxon>
        <taxon>Embryophyta</taxon>
        <taxon>Tracheophyta</taxon>
        <taxon>Spermatophyta</taxon>
        <taxon>Magnoliopsida</taxon>
        <taxon>Liliopsida</taxon>
        <taxon>Asparagales</taxon>
        <taxon>Orchidaceae</taxon>
        <taxon>Epidendroideae</taxon>
        <taxon>Malaxideae</taxon>
        <taxon>Dendrobiinae</taxon>
        <taxon>Dendrobium</taxon>
    </lineage>
</organism>
<keyword evidence="2" id="KW-0812">Transmembrane</keyword>
<evidence type="ECO:0000313" key="3">
    <source>
        <dbReference type="EMBL" id="PKU73076.1"/>
    </source>
</evidence>
<keyword evidence="2" id="KW-1133">Transmembrane helix</keyword>
<proteinExistence type="predicted"/>
<evidence type="ECO:0000313" key="4">
    <source>
        <dbReference type="Proteomes" id="UP000233837"/>
    </source>
</evidence>
<reference evidence="3 4" key="1">
    <citation type="journal article" date="2016" name="Sci. Rep.">
        <title>The Dendrobium catenatum Lindl. genome sequence provides insights into polysaccharide synthase, floral development and adaptive evolution.</title>
        <authorList>
            <person name="Zhang G.Q."/>
            <person name="Xu Q."/>
            <person name="Bian C."/>
            <person name="Tsai W.C."/>
            <person name="Yeh C.M."/>
            <person name="Liu K.W."/>
            <person name="Yoshida K."/>
            <person name="Zhang L.S."/>
            <person name="Chang S.B."/>
            <person name="Chen F."/>
            <person name="Shi Y."/>
            <person name="Su Y.Y."/>
            <person name="Zhang Y.Q."/>
            <person name="Chen L.J."/>
            <person name="Yin Y."/>
            <person name="Lin M."/>
            <person name="Huang H."/>
            <person name="Deng H."/>
            <person name="Wang Z.W."/>
            <person name="Zhu S.L."/>
            <person name="Zhao X."/>
            <person name="Deng C."/>
            <person name="Niu S.C."/>
            <person name="Huang J."/>
            <person name="Wang M."/>
            <person name="Liu G.H."/>
            <person name="Yang H.J."/>
            <person name="Xiao X.J."/>
            <person name="Hsiao Y.Y."/>
            <person name="Wu W.L."/>
            <person name="Chen Y.Y."/>
            <person name="Mitsuda N."/>
            <person name="Ohme-Takagi M."/>
            <person name="Luo Y.B."/>
            <person name="Van de Peer Y."/>
            <person name="Liu Z.J."/>
        </authorList>
    </citation>
    <scope>NUCLEOTIDE SEQUENCE [LARGE SCALE GENOMIC DNA]</scope>
    <source>
        <tissue evidence="3">The whole plant</tissue>
    </source>
</reference>
<evidence type="ECO:0000256" key="2">
    <source>
        <dbReference type="SAM" id="Phobius"/>
    </source>
</evidence>
<dbReference type="AlphaFoldDB" id="A0A2I0WBP4"/>
<evidence type="ECO:0000256" key="1">
    <source>
        <dbReference type="SAM" id="MobiDB-lite"/>
    </source>
</evidence>
<keyword evidence="4" id="KW-1185">Reference proteome</keyword>
<accession>A0A2I0WBP4</accession>
<feature type="region of interest" description="Disordered" evidence="1">
    <location>
        <begin position="171"/>
        <end position="190"/>
    </location>
</feature>
<sequence length="190" mass="21569">MVTFKKWNLKICLFFTLTVKCMVVVLMNVLGCILKFIKIKLCLNNINVIMVLLLRMIIFLMLRLKEIMQSWVMLLYLCLVTQPLHTSPIHIDLEPTIMANPLSVHVNAISSLACCPIVYDNSENQGLTNSLSLNIANSELPVMDCLLNTNKSYNIDVDLCNLNDQGDLVRNERNNKDNNLGTNEKALVEK</sequence>
<feature type="transmembrane region" description="Helical" evidence="2">
    <location>
        <begin position="43"/>
        <end position="64"/>
    </location>
</feature>
<protein>
    <submittedName>
        <fullName evidence="3">Uncharacterized protein</fullName>
    </submittedName>
</protein>
<gene>
    <name evidence="3" type="ORF">MA16_Dca024089</name>
</gene>
<feature type="transmembrane region" description="Helical" evidence="2">
    <location>
        <begin position="12"/>
        <end position="37"/>
    </location>
</feature>
<name>A0A2I0WBP4_9ASPA</name>